<feature type="compositionally biased region" description="Basic residues" evidence="1">
    <location>
        <begin position="68"/>
        <end position="82"/>
    </location>
</feature>
<feature type="region of interest" description="Disordered" evidence="1">
    <location>
        <begin position="21"/>
        <end position="87"/>
    </location>
</feature>
<feature type="compositionally biased region" description="Polar residues" evidence="1">
    <location>
        <begin position="32"/>
        <end position="55"/>
    </location>
</feature>
<dbReference type="Proteomes" id="UP001058974">
    <property type="component" value="Chromosome 5"/>
</dbReference>
<feature type="compositionally biased region" description="Basic and acidic residues" evidence="1">
    <location>
        <begin position="21"/>
        <end position="31"/>
    </location>
</feature>
<gene>
    <name evidence="2" type="ORF">KIW84_052898</name>
</gene>
<dbReference type="Gramene" id="Psat05G0289800-T1">
    <property type="protein sequence ID" value="KAI5406328.1"/>
    <property type="gene ID" value="KIW84_052898"/>
</dbReference>
<name>A0A9D5AFG1_PEA</name>
<accession>A0A9D5AFG1</accession>
<evidence type="ECO:0000313" key="2">
    <source>
        <dbReference type="EMBL" id="KAI5406328.1"/>
    </source>
</evidence>
<evidence type="ECO:0000313" key="3">
    <source>
        <dbReference type="Proteomes" id="UP001058974"/>
    </source>
</evidence>
<reference evidence="2 3" key="1">
    <citation type="journal article" date="2022" name="Nat. Genet.">
        <title>Improved pea reference genome and pan-genome highlight genomic features and evolutionary characteristics.</title>
        <authorList>
            <person name="Yang T."/>
            <person name="Liu R."/>
            <person name="Luo Y."/>
            <person name="Hu S."/>
            <person name="Wang D."/>
            <person name="Wang C."/>
            <person name="Pandey M.K."/>
            <person name="Ge S."/>
            <person name="Xu Q."/>
            <person name="Li N."/>
            <person name="Li G."/>
            <person name="Huang Y."/>
            <person name="Saxena R.K."/>
            <person name="Ji Y."/>
            <person name="Li M."/>
            <person name="Yan X."/>
            <person name="He Y."/>
            <person name="Liu Y."/>
            <person name="Wang X."/>
            <person name="Xiang C."/>
            <person name="Varshney R.K."/>
            <person name="Ding H."/>
            <person name="Gao S."/>
            <person name="Zong X."/>
        </authorList>
    </citation>
    <scope>NUCLEOTIDE SEQUENCE [LARGE SCALE GENOMIC DNA]</scope>
    <source>
        <strain evidence="2 3">cv. Zhongwan 6</strain>
    </source>
</reference>
<dbReference type="EMBL" id="JAMSHJ010000005">
    <property type="protein sequence ID" value="KAI5406328.1"/>
    <property type="molecule type" value="Genomic_DNA"/>
</dbReference>
<comment type="caution">
    <text evidence="2">The sequence shown here is derived from an EMBL/GenBank/DDBJ whole genome shotgun (WGS) entry which is preliminary data.</text>
</comment>
<evidence type="ECO:0000256" key="1">
    <source>
        <dbReference type="SAM" id="MobiDB-lite"/>
    </source>
</evidence>
<keyword evidence="3" id="KW-1185">Reference proteome</keyword>
<organism evidence="2 3">
    <name type="scientific">Pisum sativum</name>
    <name type="common">Garden pea</name>
    <name type="synonym">Lathyrus oleraceus</name>
    <dbReference type="NCBI Taxonomy" id="3888"/>
    <lineage>
        <taxon>Eukaryota</taxon>
        <taxon>Viridiplantae</taxon>
        <taxon>Streptophyta</taxon>
        <taxon>Embryophyta</taxon>
        <taxon>Tracheophyta</taxon>
        <taxon>Spermatophyta</taxon>
        <taxon>Magnoliopsida</taxon>
        <taxon>eudicotyledons</taxon>
        <taxon>Gunneridae</taxon>
        <taxon>Pentapetalae</taxon>
        <taxon>rosids</taxon>
        <taxon>fabids</taxon>
        <taxon>Fabales</taxon>
        <taxon>Fabaceae</taxon>
        <taxon>Papilionoideae</taxon>
        <taxon>50 kb inversion clade</taxon>
        <taxon>NPAAA clade</taxon>
        <taxon>Hologalegina</taxon>
        <taxon>IRL clade</taxon>
        <taxon>Fabeae</taxon>
        <taxon>Lathyrus</taxon>
    </lineage>
</organism>
<dbReference type="AlphaFoldDB" id="A0A9D5AFG1"/>
<protein>
    <submittedName>
        <fullName evidence="2">Uncharacterized protein</fullName>
    </submittedName>
</protein>
<sequence>MAVTNAISCRIPNLTNLRRKEMEKNETELAKDSSTTAAKANNPQKLVLPQNQNCYEKSHPCASMKQSRMQHKPKPKHGRNKPKREAARTCGLDKNTALHCAASVWVENDVDDVAAQDSVIKFSENRAGTWPAECVYTFLDRYVATPSLFEISSDLLADDVSHILEKESPVEPSLPSKNVVAVAYRSAKGRHDYTREYCSIEAAVMTVIPNLGSVAIGYATLMTLTGTSSKIKKGFTNQGHKQQEISSLPSLSRANLKCNSVSKLASKSNKHYLL</sequence>
<proteinExistence type="predicted"/>